<keyword evidence="2" id="KW-1133">Transmembrane helix</keyword>
<evidence type="ECO:0008006" key="6">
    <source>
        <dbReference type="Google" id="ProtNLM"/>
    </source>
</evidence>
<evidence type="ECO:0000313" key="5">
    <source>
        <dbReference type="Proteomes" id="UP000178794"/>
    </source>
</evidence>
<organism evidence="4 5">
    <name type="scientific">Candidatus Kaiserbacteria bacterium RIFCSPHIGHO2_02_FULL_50_50</name>
    <dbReference type="NCBI Taxonomy" id="1798492"/>
    <lineage>
        <taxon>Bacteria</taxon>
        <taxon>Candidatus Kaiseribacteriota</taxon>
    </lineage>
</organism>
<feature type="region of interest" description="Disordered" evidence="1">
    <location>
        <begin position="141"/>
        <end position="196"/>
    </location>
</feature>
<comment type="caution">
    <text evidence="4">The sequence shown here is derived from an EMBL/GenBank/DDBJ whole genome shotgun (WGS) entry which is preliminary data.</text>
</comment>
<evidence type="ECO:0000256" key="1">
    <source>
        <dbReference type="SAM" id="MobiDB-lite"/>
    </source>
</evidence>
<protein>
    <recommendedName>
        <fullName evidence="6">Bacterial Ig-like domain-containing protein</fullName>
    </recommendedName>
</protein>
<name>A0A1F6DGK4_9BACT</name>
<feature type="transmembrane region" description="Helical" evidence="2">
    <location>
        <begin position="313"/>
        <end position="332"/>
    </location>
</feature>
<keyword evidence="2" id="KW-0472">Membrane</keyword>
<sequence>MKKYIYCVGIYLLLATGAAASETVGTVTTGGNEGFAWSDQAGWVNFGTANGAITIQDSGITGYAWIPNYGWMNMNPSNGGVSVAAGGALSGYAWSSALGWVNFSGVSINSSGVFTGQATGASIGTLTFSCTNCSVKTDYRPPALETTSTESSSGSSGGATPGEPTPASLLPSPADAVPFTTEPTTSPEESVTDAEGELLPSELFDIRLVIDRRTISSVQKLVARTTFESFGRVPTPVDIFFSIVDASGNEVYSKKDNVVIQTEGVLVTRFADVAELPDGEYVLRMRTLYNVDVEDFFEIPFTINAATGGGLPWVWIAVGIFGLVLLATFFIAKRRMIKKV</sequence>
<feature type="compositionally biased region" description="Low complexity" evidence="1">
    <location>
        <begin position="141"/>
        <end position="154"/>
    </location>
</feature>
<dbReference type="Proteomes" id="UP000178794">
    <property type="component" value="Unassembled WGS sequence"/>
</dbReference>
<evidence type="ECO:0000256" key="3">
    <source>
        <dbReference type="SAM" id="SignalP"/>
    </source>
</evidence>
<keyword evidence="3" id="KW-0732">Signal</keyword>
<feature type="signal peptide" evidence="3">
    <location>
        <begin position="1"/>
        <end position="20"/>
    </location>
</feature>
<feature type="chain" id="PRO_5009523866" description="Bacterial Ig-like domain-containing protein" evidence="3">
    <location>
        <begin position="21"/>
        <end position="340"/>
    </location>
</feature>
<dbReference type="EMBL" id="MFLF01000003">
    <property type="protein sequence ID" value="OGG60525.1"/>
    <property type="molecule type" value="Genomic_DNA"/>
</dbReference>
<keyword evidence="2" id="KW-0812">Transmembrane</keyword>
<reference evidence="4 5" key="1">
    <citation type="journal article" date="2016" name="Nat. Commun.">
        <title>Thousands of microbial genomes shed light on interconnected biogeochemical processes in an aquifer system.</title>
        <authorList>
            <person name="Anantharaman K."/>
            <person name="Brown C.T."/>
            <person name="Hug L.A."/>
            <person name="Sharon I."/>
            <person name="Castelle C.J."/>
            <person name="Probst A.J."/>
            <person name="Thomas B.C."/>
            <person name="Singh A."/>
            <person name="Wilkins M.J."/>
            <person name="Karaoz U."/>
            <person name="Brodie E.L."/>
            <person name="Williams K.H."/>
            <person name="Hubbard S.S."/>
            <person name="Banfield J.F."/>
        </authorList>
    </citation>
    <scope>NUCLEOTIDE SEQUENCE [LARGE SCALE GENOMIC DNA]</scope>
</reference>
<evidence type="ECO:0000313" key="4">
    <source>
        <dbReference type="EMBL" id="OGG60525.1"/>
    </source>
</evidence>
<dbReference type="AlphaFoldDB" id="A0A1F6DGK4"/>
<proteinExistence type="predicted"/>
<accession>A0A1F6DGK4</accession>
<evidence type="ECO:0000256" key="2">
    <source>
        <dbReference type="SAM" id="Phobius"/>
    </source>
</evidence>
<gene>
    <name evidence="4" type="ORF">A3C89_04020</name>
</gene>
<feature type="compositionally biased region" description="Low complexity" evidence="1">
    <location>
        <begin position="177"/>
        <end position="189"/>
    </location>
</feature>